<keyword evidence="2" id="KW-1185">Reference proteome</keyword>
<dbReference type="RefSeq" id="WP_112333623.1">
    <property type="nucleotide sequence ID" value="NZ_QLYR01000013.1"/>
</dbReference>
<dbReference type="Gene3D" id="3.40.50.1110">
    <property type="entry name" value="SGNH hydrolase"/>
    <property type="match status" value="1"/>
</dbReference>
<sequence length="186" mass="20742">MKKVVLLGDSIRQIGYGTKVPSLLGPGYTVWQPEDNCRFVSYLLRGIFDWSGELEGADIIHWNSGEWDICNLFGDGPFTAENEYVSQCLRVANLLLARAKKVIFATTTPVRQGHPHNDNRLIERYNALIVPQLVSKGVLINDLFAVVKEDIDGNIRADDQIHLTEKGIVLCAEATVRAIHRAGQDL</sequence>
<proteinExistence type="predicted"/>
<gene>
    <name evidence="1" type="ORF">DPQ25_13090</name>
</gene>
<evidence type="ECO:0000313" key="2">
    <source>
        <dbReference type="Proteomes" id="UP000249377"/>
    </source>
</evidence>
<dbReference type="SUPFAM" id="SSF52266">
    <property type="entry name" value="SGNH hydrolase"/>
    <property type="match status" value="1"/>
</dbReference>
<protein>
    <recommendedName>
        <fullName evidence="3">SGNH hydrolase-type esterase domain-containing protein</fullName>
    </recommendedName>
</protein>
<name>A0A328U903_9FIRM</name>
<dbReference type="CDD" id="cd00229">
    <property type="entry name" value="SGNH_hydrolase"/>
    <property type="match status" value="1"/>
</dbReference>
<reference evidence="1 2" key="1">
    <citation type="submission" date="2018-06" db="EMBL/GenBank/DDBJ databases">
        <title>Noncontiguous genome sequence of Ruminococcaceae bacterium ASD2818.</title>
        <authorList>
            <person name="Chaplin A.V."/>
            <person name="Sokolova S.R."/>
            <person name="Kochetkova T.O."/>
            <person name="Goltsov A.Y."/>
            <person name="Trofimov D.Y."/>
            <person name="Efimov B.A."/>
        </authorList>
    </citation>
    <scope>NUCLEOTIDE SEQUENCE [LARGE SCALE GENOMIC DNA]</scope>
    <source>
        <strain evidence="1 2">ASD2818</strain>
    </source>
</reference>
<dbReference type="InterPro" id="IPR036514">
    <property type="entry name" value="SGNH_hydro_sf"/>
</dbReference>
<accession>A0A328U903</accession>
<organism evidence="1 2">
    <name type="scientific">Hydrogeniiclostridium mannosilyticum</name>
    <dbReference type="NCBI Taxonomy" id="2764322"/>
    <lineage>
        <taxon>Bacteria</taxon>
        <taxon>Bacillati</taxon>
        <taxon>Bacillota</taxon>
        <taxon>Clostridia</taxon>
        <taxon>Eubacteriales</taxon>
        <taxon>Acutalibacteraceae</taxon>
        <taxon>Hydrogeniiclostridium</taxon>
    </lineage>
</organism>
<dbReference type="AlphaFoldDB" id="A0A328U903"/>
<dbReference type="Proteomes" id="UP000249377">
    <property type="component" value="Unassembled WGS sequence"/>
</dbReference>
<evidence type="ECO:0008006" key="3">
    <source>
        <dbReference type="Google" id="ProtNLM"/>
    </source>
</evidence>
<comment type="caution">
    <text evidence="1">The sequence shown here is derived from an EMBL/GenBank/DDBJ whole genome shotgun (WGS) entry which is preliminary data.</text>
</comment>
<dbReference type="EMBL" id="QLYR01000013">
    <property type="protein sequence ID" value="RAQ22448.1"/>
    <property type="molecule type" value="Genomic_DNA"/>
</dbReference>
<evidence type="ECO:0000313" key="1">
    <source>
        <dbReference type="EMBL" id="RAQ22448.1"/>
    </source>
</evidence>